<evidence type="ECO:0000313" key="2">
    <source>
        <dbReference type="Proteomes" id="UP000463138"/>
    </source>
</evidence>
<dbReference type="OrthoDB" id="6905243at2"/>
<dbReference type="InterPro" id="IPR037143">
    <property type="entry name" value="4-PPantetheinyl_Trfase_dom_sf"/>
</dbReference>
<keyword evidence="2" id="KW-1185">Reference proteome</keyword>
<reference evidence="1 2" key="1">
    <citation type="submission" date="2018-07" db="EMBL/GenBank/DDBJ databases">
        <title>Pseudomonas laoshanensis sp. nov., isolated from soil.</title>
        <authorList>
            <person name="Sun J."/>
            <person name="Yu L."/>
            <person name="Wang M."/>
            <person name="Zhang C."/>
        </authorList>
    </citation>
    <scope>NUCLEOTIDE SEQUENCE [LARGE SCALE GENOMIC DNA]</scope>
    <source>
        <strain evidence="1 2">Y22</strain>
    </source>
</reference>
<dbReference type="AlphaFoldDB" id="A0A7V7KXV3"/>
<gene>
    <name evidence="1" type="ORF">DT594_09285</name>
</gene>
<keyword evidence="1" id="KW-0808">Transferase</keyword>
<dbReference type="RefSeq" id="WP_149332409.1">
    <property type="nucleotide sequence ID" value="NZ_QOVF01000002.1"/>
</dbReference>
<organism evidence="1 2">
    <name type="scientific">Halopseudomonas laoshanensis</name>
    <dbReference type="NCBI Taxonomy" id="2268758"/>
    <lineage>
        <taxon>Bacteria</taxon>
        <taxon>Pseudomonadati</taxon>
        <taxon>Pseudomonadota</taxon>
        <taxon>Gammaproteobacteria</taxon>
        <taxon>Pseudomonadales</taxon>
        <taxon>Pseudomonadaceae</taxon>
        <taxon>Halopseudomonas</taxon>
    </lineage>
</organism>
<accession>A0A7V7KXV3</accession>
<name>A0A7V7KXV3_9GAMM</name>
<dbReference type="Gene3D" id="3.90.470.20">
    <property type="entry name" value="4'-phosphopantetheinyl transferase domain"/>
    <property type="match status" value="1"/>
</dbReference>
<sequence>MSPSLNKLQESSPRLLLAGGDLVNEHAASHNGPAYSSYARELLSELATQLGMHCPPALWSARGHGKPTHPGLHSGWYANITHKKGRVVVGLADRCFGIDLEYAAARRTARLDALIDQLPEPWVRQRIREADSRVSAFYQSWTLYESLFKHASHTPHPAENLFAMRLHTLAERRLDCAVWQGDQWTLALVSEGRMSPHPNPATLFPGLQPTRVFILD</sequence>
<proteinExistence type="predicted"/>
<dbReference type="EMBL" id="QOVF01000002">
    <property type="protein sequence ID" value="KAA0695041.1"/>
    <property type="molecule type" value="Genomic_DNA"/>
</dbReference>
<dbReference type="Proteomes" id="UP000463138">
    <property type="component" value="Unassembled WGS sequence"/>
</dbReference>
<comment type="caution">
    <text evidence="1">The sequence shown here is derived from an EMBL/GenBank/DDBJ whole genome shotgun (WGS) entry which is preliminary data.</text>
</comment>
<dbReference type="GO" id="GO:0008897">
    <property type="term" value="F:holo-[acyl-carrier-protein] synthase activity"/>
    <property type="evidence" value="ECO:0007669"/>
    <property type="project" value="InterPro"/>
</dbReference>
<dbReference type="GO" id="GO:0000287">
    <property type="term" value="F:magnesium ion binding"/>
    <property type="evidence" value="ECO:0007669"/>
    <property type="project" value="InterPro"/>
</dbReference>
<protein>
    <submittedName>
        <fullName evidence="1">4-phosphopantetheinyl transferase</fullName>
    </submittedName>
</protein>
<evidence type="ECO:0000313" key="1">
    <source>
        <dbReference type="EMBL" id="KAA0695041.1"/>
    </source>
</evidence>